<feature type="region of interest" description="Disordered" evidence="1">
    <location>
        <begin position="151"/>
        <end position="175"/>
    </location>
</feature>
<feature type="region of interest" description="Disordered" evidence="1">
    <location>
        <begin position="58"/>
        <end position="86"/>
    </location>
</feature>
<reference evidence="3 4" key="1">
    <citation type="submission" date="2016-07" db="EMBL/GenBank/DDBJ databases">
        <title>Pervasive Adenine N6-methylation of Active Genes in Fungi.</title>
        <authorList>
            <consortium name="DOE Joint Genome Institute"/>
            <person name="Mondo S.J."/>
            <person name="Dannebaum R.O."/>
            <person name="Kuo R.C."/>
            <person name="Labutti K."/>
            <person name="Haridas S."/>
            <person name="Kuo A."/>
            <person name="Salamov A."/>
            <person name="Ahrendt S.R."/>
            <person name="Lipzen A."/>
            <person name="Sullivan W."/>
            <person name="Andreopoulos W.B."/>
            <person name="Clum A."/>
            <person name="Lindquist E."/>
            <person name="Daum C."/>
            <person name="Ramamoorthy G.K."/>
            <person name="Gryganskyi A."/>
            <person name="Culley D."/>
            <person name="Magnuson J.K."/>
            <person name="James T.Y."/>
            <person name="O'Malley M.A."/>
            <person name="Stajich J.E."/>
            <person name="Spatafora J.W."/>
            <person name="Visel A."/>
            <person name="Grigoriev I.V."/>
        </authorList>
    </citation>
    <scope>NUCLEOTIDE SEQUENCE [LARGE SCALE GENOMIC DNA]</scope>
    <source>
        <strain evidence="3 4">JEL800</strain>
    </source>
</reference>
<keyword evidence="2" id="KW-0472">Membrane</keyword>
<comment type="caution">
    <text evidence="3">The sequence shown here is derived from an EMBL/GenBank/DDBJ whole genome shotgun (WGS) entry which is preliminary data.</text>
</comment>
<dbReference type="AlphaFoldDB" id="A0A1Y2C478"/>
<gene>
    <name evidence="3" type="ORF">BCR33DRAFT_326366</name>
</gene>
<dbReference type="EMBL" id="MCGO01000030">
    <property type="protein sequence ID" value="ORY41853.1"/>
    <property type="molecule type" value="Genomic_DNA"/>
</dbReference>
<feature type="region of interest" description="Disordered" evidence="1">
    <location>
        <begin position="102"/>
        <end position="138"/>
    </location>
</feature>
<evidence type="ECO:0000313" key="4">
    <source>
        <dbReference type="Proteomes" id="UP000193642"/>
    </source>
</evidence>
<evidence type="ECO:0000313" key="3">
    <source>
        <dbReference type="EMBL" id="ORY41853.1"/>
    </source>
</evidence>
<accession>A0A1Y2C478</accession>
<feature type="transmembrane region" description="Helical" evidence="2">
    <location>
        <begin position="336"/>
        <end position="355"/>
    </location>
</feature>
<feature type="compositionally biased region" description="Polar residues" evidence="1">
    <location>
        <begin position="73"/>
        <end position="86"/>
    </location>
</feature>
<keyword evidence="4" id="KW-1185">Reference proteome</keyword>
<organism evidence="3 4">
    <name type="scientific">Rhizoclosmatium globosum</name>
    <dbReference type="NCBI Taxonomy" id="329046"/>
    <lineage>
        <taxon>Eukaryota</taxon>
        <taxon>Fungi</taxon>
        <taxon>Fungi incertae sedis</taxon>
        <taxon>Chytridiomycota</taxon>
        <taxon>Chytridiomycota incertae sedis</taxon>
        <taxon>Chytridiomycetes</taxon>
        <taxon>Chytridiales</taxon>
        <taxon>Chytriomycetaceae</taxon>
        <taxon>Rhizoclosmatium</taxon>
    </lineage>
</organism>
<evidence type="ECO:0000256" key="1">
    <source>
        <dbReference type="SAM" id="MobiDB-lite"/>
    </source>
</evidence>
<feature type="region of interest" description="Disordered" evidence="1">
    <location>
        <begin position="193"/>
        <end position="256"/>
    </location>
</feature>
<proteinExistence type="predicted"/>
<name>A0A1Y2C478_9FUNG</name>
<evidence type="ECO:0000256" key="2">
    <source>
        <dbReference type="SAM" id="Phobius"/>
    </source>
</evidence>
<sequence length="359" mass="38992">MLSLTLPHEKRAKLPSQLQTNVLYNLETIQSAITGSDSQSAINVESNPLIQGLPSITKRSHRVNSIHSKASKRSNNPIKPGGSSVSFDNAYSVQSLQTEGVPHNIDFKINQPSSTSPKSVRISDHSPRQITPRLSATTKSVIPAALPPSFQTTPLPLMPNNKSSSQSSLDVNASAASFDSQDMKEFIQEVKAMAGSPPKKPQDQFETKINASPKDPAGTLFHNDSKEQQQSPTSGRKFEASMPVAPSGTLKRGKPSIGKGNIVGLHNIMSNTSLNNPNARLKQNATLLSFLQDIISYSCLIPAFDSKGRRVTIDQFNGSDFEGISFVMNGLHPKSLFITAFDMLMVIVHICVWGLSRFL</sequence>
<keyword evidence="2" id="KW-1133">Transmembrane helix</keyword>
<dbReference type="OrthoDB" id="2156787at2759"/>
<feature type="compositionally biased region" description="Basic residues" evidence="1">
    <location>
        <begin position="58"/>
        <end position="72"/>
    </location>
</feature>
<keyword evidence="2" id="KW-0812">Transmembrane</keyword>
<protein>
    <submittedName>
        <fullName evidence="3">Uncharacterized protein</fullName>
    </submittedName>
</protein>
<dbReference type="Proteomes" id="UP000193642">
    <property type="component" value="Unassembled WGS sequence"/>
</dbReference>
<feature type="compositionally biased region" description="Polar residues" evidence="1">
    <location>
        <begin position="128"/>
        <end position="138"/>
    </location>
</feature>